<dbReference type="Pfam" id="PF00196">
    <property type="entry name" value="GerE"/>
    <property type="match status" value="1"/>
</dbReference>
<dbReference type="Proteomes" id="UP000239197">
    <property type="component" value="Chromosome"/>
</dbReference>
<protein>
    <submittedName>
        <fullName evidence="3">Fimbrial protein</fullName>
    </submittedName>
</protein>
<feature type="domain" description="HTH luxR-type" evidence="2">
    <location>
        <begin position="137"/>
        <end position="200"/>
    </location>
</feature>
<dbReference type="EMBL" id="CP019062">
    <property type="protein sequence ID" value="AVF33437.1"/>
    <property type="molecule type" value="Genomic_DNA"/>
</dbReference>
<dbReference type="KEGG" id="rox:BV494_00160"/>
<proteinExistence type="predicted"/>
<dbReference type="PROSITE" id="PS50043">
    <property type="entry name" value="HTH_LUXR_2"/>
    <property type="match status" value="1"/>
</dbReference>
<dbReference type="SMART" id="SM00421">
    <property type="entry name" value="HTH_LUXR"/>
    <property type="match status" value="1"/>
</dbReference>
<sequence length="200" mass="22861">MDSIFEPGGITDIALMGDDHYARKGIASLLQIMGSKLRIKASVRDYQVLDMVLEKTRIDLVFLSEPEKCNAGFDTLKFIKKIKLNHPHMIICMYSVHTSSLLWVRGDVDAFISLKEPMYNWHANIMKLVDSRYRPKSKPAALSLTPIEWKVLKELRNGHDLRRIAATEKLSYRRVSALKSSATRKLGLRNKTDLLIFLTS</sequence>
<evidence type="ECO:0000259" key="2">
    <source>
        <dbReference type="PROSITE" id="PS50043"/>
    </source>
</evidence>
<dbReference type="Gene3D" id="3.40.50.2300">
    <property type="match status" value="1"/>
</dbReference>
<dbReference type="AlphaFoldDB" id="A0A2L1UKH8"/>
<dbReference type="InterPro" id="IPR000792">
    <property type="entry name" value="Tscrpt_reg_LuxR_C"/>
</dbReference>
<evidence type="ECO:0000313" key="4">
    <source>
        <dbReference type="Proteomes" id="UP000239197"/>
    </source>
</evidence>
<organism evidence="3 4">
    <name type="scientific">Rahnella sikkimica</name>
    <dbReference type="NCBI Taxonomy" id="1805933"/>
    <lineage>
        <taxon>Bacteria</taxon>
        <taxon>Pseudomonadati</taxon>
        <taxon>Pseudomonadota</taxon>
        <taxon>Gammaproteobacteria</taxon>
        <taxon>Enterobacterales</taxon>
        <taxon>Yersiniaceae</taxon>
        <taxon>Rahnella</taxon>
    </lineage>
</organism>
<keyword evidence="1" id="KW-0238">DNA-binding</keyword>
<dbReference type="SUPFAM" id="SSF46894">
    <property type="entry name" value="C-terminal effector domain of the bipartite response regulators"/>
    <property type="match status" value="1"/>
</dbReference>
<dbReference type="GO" id="GO:0003677">
    <property type="term" value="F:DNA binding"/>
    <property type="evidence" value="ECO:0007669"/>
    <property type="project" value="UniProtKB-KW"/>
</dbReference>
<gene>
    <name evidence="3" type="ORF">BV494_00160</name>
</gene>
<dbReference type="GO" id="GO:0006355">
    <property type="term" value="P:regulation of DNA-templated transcription"/>
    <property type="evidence" value="ECO:0007669"/>
    <property type="project" value="InterPro"/>
</dbReference>
<evidence type="ECO:0000313" key="3">
    <source>
        <dbReference type="EMBL" id="AVF33437.1"/>
    </source>
</evidence>
<evidence type="ECO:0000256" key="1">
    <source>
        <dbReference type="ARBA" id="ARBA00023125"/>
    </source>
</evidence>
<dbReference type="InterPro" id="IPR016032">
    <property type="entry name" value="Sig_transdc_resp-reg_C-effctor"/>
</dbReference>
<dbReference type="RefSeq" id="WP_226789997.1">
    <property type="nucleotide sequence ID" value="NZ_CP019062.1"/>
</dbReference>
<accession>A0A2L1UKH8</accession>
<keyword evidence="4" id="KW-1185">Reference proteome</keyword>
<reference evidence="4" key="1">
    <citation type="submission" date="2017-01" db="EMBL/GenBank/DDBJ databases">
        <title>Genome sequence of Rouxiella sp. ERMR1:05.</title>
        <authorList>
            <person name="Kumar R."/>
            <person name="Singh D."/>
            <person name="Kumar S."/>
        </authorList>
    </citation>
    <scope>NUCLEOTIDE SEQUENCE [LARGE SCALE GENOMIC DNA]</scope>
    <source>
        <strain evidence="4">ERMR1:05</strain>
    </source>
</reference>
<name>A0A2L1UKH8_9GAMM</name>